<dbReference type="PANTHER" id="PTHR34580">
    <property type="match status" value="1"/>
</dbReference>
<keyword evidence="4" id="KW-1185">Reference proteome</keyword>
<dbReference type="PATRIC" id="fig|1588748.3.peg.1047"/>
<evidence type="ECO:0000313" key="2">
    <source>
        <dbReference type="EMBL" id="KXB90665.1"/>
    </source>
</evidence>
<dbReference type="Proteomes" id="UP000070160">
    <property type="component" value="Unassembled WGS sequence"/>
</dbReference>
<dbReference type="STRING" id="1588748.HMPREF3182_01089"/>
<evidence type="ECO:0000313" key="3">
    <source>
        <dbReference type="EMBL" id="PNH22467.1"/>
    </source>
</evidence>
<dbReference type="AlphaFoldDB" id="A0A134CEQ1"/>
<protein>
    <submittedName>
        <fullName evidence="3">WYL domain-containing protein</fullName>
    </submittedName>
</protein>
<accession>A0A2J8BCG6</accession>
<dbReference type="EMBL" id="LSDT01000044">
    <property type="protein sequence ID" value="KXB90665.1"/>
    <property type="molecule type" value="Genomic_DNA"/>
</dbReference>
<name>A0A134CEQ1_9FIRM</name>
<feature type="domain" description="WYL" evidence="1">
    <location>
        <begin position="160"/>
        <end position="236"/>
    </location>
</feature>
<evidence type="ECO:0000313" key="5">
    <source>
        <dbReference type="Proteomes" id="UP000242958"/>
    </source>
</evidence>
<reference evidence="4" key="2">
    <citation type="submission" date="2016-01" db="EMBL/GenBank/DDBJ databases">
        <authorList>
            <person name="Mitreva M."/>
            <person name="Pepin K.H."/>
            <person name="Mihindukulasuriya K.A."/>
            <person name="Fulton R."/>
            <person name="Fronick C."/>
            <person name="O'Laughlin M."/>
            <person name="Miner T."/>
            <person name="Herter B."/>
            <person name="Rosa B.A."/>
            <person name="Cordes M."/>
            <person name="Tomlinson C."/>
            <person name="Wollam A."/>
            <person name="Palsikar V.B."/>
            <person name="Mardis E.R."/>
            <person name="Wilson R.K."/>
        </authorList>
    </citation>
    <scope>NUCLEOTIDE SEQUENCE [LARGE SCALE GENOMIC DNA]</scope>
    <source>
        <strain evidence="4">KA00182</strain>
    </source>
</reference>
<gene>
    <name evidence="3" type="ORF">CAL30_00440</name>
    <name evidence="2" type="ORF">HMPREF3182_01089</name>
</gene>
<dbReference type="InterPro" id="IPR026881">
    <property type="entry name" value="WYL_dom"/>
</dbReference>
<sequence length="332" mass="39097">MLKVVYRLTEIDKDSKKERLLDLYTRLLRGEALQKEKEASHYGVTERSIQRDLHDIIEFCKHQKEHGHYMGLRYNRKKCSFQLEAESESCFTSEEILALCKVLLGSKAFIKEEISNLLNKLLNGCVNADDKKMINHLIKNELYHYIEPKHKKNILSMLWRIGKAIQCNRYITIVYDNKYRQSVVTRNLKPLAILFSEYYFYLIAIVQDDEHNLKRNTNWKYSSPVVYRIDRIQSLNINSKRFVISYSQRFEEGIFRRRSPFMYGGKLQCIVFTYAGYDIDAILDRLPTAEVISYQNGVYTVQATVYGNGIDIWLQGQGKLVQIVKKEEIDDK</sequence>
<organism evidence="2 4">
    <name type="scientific">Megasphaera hutchinsoni</name>
    <dbReference type="NCBI Taxonomy" id="1588748"/>
    <lineage>
        <taxon>Bacteria</taxon>
        <taxon>Bacillati</taxon>
        <taxon>Bacillota</taxon>
        <taxon>Negativicutes</taxon>
        <taxon>Veillonellales</taxon>
        <taxon>Veillonellaceae</taxon>
        <taxon>Megasphaera</taxon>
    </lineage>
</organism>
<comment type="caution">
    <text evidence="2">The sequence shown here is derived from an EMBL/GenBank/DDBJ whole genome shotgun (WGS) entry which is preliminary data.</text>
</comment>
<proteinExistence type="predicted"/>
<dbReference type="EMBL" id="NFMF01000001">
    <property type="protein sequence ID" value="PNH22467.1"/>
    <property type="molecule type" value="Genomic_DNA"/>
</dbReference>
<dbReference type="Proteomes" id="UP000242958">
    <property type="component" value="Unassembled WGS sequence"/>
</dbReference>
<evidence type="ECO:0000259" key="1">
    <source>
        <dbReference type="Pfam" id="PF13280"/>
    </source>
</evidence>
<dbReference type="PROSITE" id="PS52050">
    <property type="entry name" value="WYL"/>
    <property type="match status" value="1"/>
</dbReference>
<evidence type="ECO:0000313" key="4">
    <source>
        <dbReference type="Proteomes" id="UP000070160"/>
    </source>
</evidence>
<dbReference type="PANTHER" id="PTHR34580:SF1">
    <property type="entry name" value="PROTEIN PAFC"/>
    <property type="match status" value="1"/>
</dbReference>
<reference evidence="3 5" key="3">
    <citation type="submission" date="2017-05" db="EMBL/GenBank/DDBJ databases">
        <authorList>
            <person name="Song R."/>
            <person name="Chenine A.L."/>
            <person name="Ruprecht R.M."/>
        </authorList>
    </citation>
    <scope>NUCLEOTIDE SEQUENCE [LARGE SCALE GENOMIC DNA]</scope>
    <source>
        <strain evidence="3 5">KA00229</strain>
    </source>
</reference>
<dbReference type="InterPro" id="IPR051534">
    <property type="entry name" value="CBASS_pafABC_assoc_protein"/>
</dbReference>
<reference evidence="2" key="1">
    <citation type="submission" date="2016-01" db="EMBL/GenBank/DDBJ databases">
        <authorList>
            <person name="Oliw E.H."/>
        </authorList>
    </citation>
    <scope>NUCLEOTIDE SEQUENCE [LARGE SCALE GENOMIC DNA]</scope>
    <source>
        <strain evidence="2">KA00182</strain>
    </source>
</reference>
<dbReference type="Pfam" id="PF13280">
    <property type="entry name" value="WYL"/>
    <property type="match status" value="1"/>
</dbReference>
<accession>A0A134CEQ1</accession>